<dbReference type="STRING" id="332524.SAMN04487766_12216"/>
<protein>
    <submittedName>
        <fullName evidence="3">Putative membrane protein</fullName>
    </submittedName>
</protein>
<dbReference type="EMBL" id="FNIM01000023">
    <property type="protein sequence ID" value="SDN90612.1"/>
    <property type="molecule type" value="Genomic_DNA"/>
</dbReference>
<organism evidence="3 4">
    <name type="scientific">Actinomyces ruminicola</name>
    <dbReference type="NCBI Taxonomy" id="332524"/>
    <lineage>
        <taxon>Bacteria</taxon>
        <taxon>Bacillati</taxon>
        <taxon>Actinomycetota</taxon>
        <taxon>Actinomycetes</taxon>
        <taxon>Actinomycetales</taxon>
        <taxon>Actinomycetaceae</taxon>
        <taxon>Actinomyces</taxon>
    </lineage>
</organism>
<dbReference type="RefSeq" id="WP_092538011.1">
    <property type="nucleotide sequence ID" value="NZ_FNHU01000022.1"/>
</dbReference>
<dbReference type="EMBL" id="FNHU01000022">
    <property type="protein sequence ID" value="SDN29054.1"/>
    <property type="molecule type" value="Genomic_DNA"/>
</dbReference>
<keyword evidence="4" id="KW-1185">Reference proteome</keyword>
<dbReference type="Pfam" id="PF04020">
    <property type="entry name" value="Phage_holin_4_2"/>
    <property type="match status" value="1"/>
</dbReference>
<dbReference type="PANTHER" id="PTHR37309">
    <property type="entry name" value="SLR0284 PROTEIN"/>
    <property type="match status" value="1"/>
</dbReference>
<keyword evidence="1" id="KW-0472">Membrane</keyword>
<dbReference type="Proteomes" id="UP000199671">
    <property type="component" value="Unassembled WGS sequence"/>
</dbReference>
<evidence type="ECO:0000313" key="2">
    <source>
        <dbReference type="EMBL" id="SDN29054.1"/>
    </source>
</evidence>
<accession>A0A1H0F7T1</accession>
<gene>
    <name evidence="2" type="ORF">SAMN04487766_12216</name>
    <name evidence="3" type="ORF">SAMN05216355_12315</name>
</gene>
<evidence type="ECO:0000313" key="5">
    <source>
        <dbReference type="Proteomes" id="UP000199671"/>
    </source>
</evidence>
<evidence type="ECO:0000256" key="1">
    <source>
        <dbReference type="SAM" id="Phobius"/>
    </source>
</evidence>
<proteinExistence type="predicted"/>
<keyword evidence="1" id="KW-1133">Transmembrane helix</keyword>
<feature type="transmembrane region" description="Helical" evidence="1">
    <location>
        <begin position="60"/>
        <end position="83"/>
    </location>
</feature>
<dbReference type="AlphaFoldDB" id="A0A1H0F7T1"/>
<reference evidence="4" key="1">
    <citation type="submission" date="2016-10" db="EMBL/GenBank/DDBJ databases">
        <authorList>
            <person name="Varghese N."/>
            <person name="Submissions S."/>
        </authorList>
    </citation>
    <scope>NUCLEOTIDE SEQUENCE [LARGE SCALE GENOMIC DNA]</scope>
    <source>
        <strain evidence="4">DSM 27982</strain>
    </source>
</reference>
<evidence type="ECO:0000313" key="4">
    <source>
        <dbReference type="Proteomes" id="UP000198541"/>
    </source>
</evidence>
<reference evidence="3 5" key="2">
    <citation type="submission" date="2016-10" db="EMBL/GenBank/DDBJ databases">
        <authorList>
            <person name="de Groot N.N."/>
        </authorList>
    </citation>
    <scope>NUCLEOTIDE SEQUENCE [LARGE SCALE GENOMIC DNA]</scope>
    <source>
        <strain evidence="3">DSM 27982</strain>
        <strain evidence="2 5">KPR-7B</strain>
    </source>
</reference>
<evidence type="ECO:0000313" key="3">
    <source>
        <dbReference type="EMBL" id="SDN90612.1"/>
    </source>
</evidence>
<feature type="transmembrane region" description="Helical" evidence="1">
    <location>
        <begin position="35"/>
        <end position="53"/>
    </location>
</feature>
<sequence length="135" mass="13636">MDLMVRTLGNAAGLWLAVALLDGMSVPGTPSLALTVVNLLVVGLVLALVNSLIKPVARVLAFPLYVVTFGLFALVVNGAMLMLTSRITDLLAGVSDGAGMALGLHVASFGTAIVGSLIVSIASAIIVGVLGPNDR</sequence>
<dbReference type="PANTHER" id="PTHR37309:SF1">
    <property type="entry name" value="SLR0284 PROTEIN"/>
    <property type="match status" value="1"/>
</dbReference>
<keyword evidence="1" id="KW-0812">Transmembrane</keyword>
<dbReference type="OrthoDB" id="9810847at2"/>
<feature type="transmembrane region" description="Helical" evidence="1">
    <location>
        <begin position="103"/>
        <end position="130"/>
    </location>
</feature>
<name>A0A1H0F7T1_9ACTO</name>
<dbReference type="Proteomes" id="UP000198541">
    <property type="component" value="Unassembled WGS sequence"/>
</dbReference>
<dbReference type="InterPro" id="IPR007165">
    <property type="entry name" value="Phage_holin_4_2"/>
</dbReference>